<feature type="transmembrane region" description="Helical" evidence="6">
    <location>
        <begin position="265"/>
        <end position="284"/>
    </location>
</feature>
<evidence type="ECO:0000313" key="9">
    <source>
        <dbReference type="EMBL" id="OTQ09537.1"/>
    </source>
</evidence>
<feature type="transmembrane region" description="Helical" evidence="6">
    <location>
        <begin position="110"/>
        <end position="130"/>
    </location>
</feature>
<dbReference type="PANTHER" id="PTHR35007:SF2">
    <property type="entry name" value="PILUS ASSEMBLE PROTEIN"/>
    <property type="match status" value="1"/>
</dbReference>
<keyword evidence="3 6" id="KW-0812">Transmembrane</keyword>
<evidence type="ECO:0000256" key="2">
    <source>
        <dbReference type="ARBA" id="ARBA00022475"/>
    </source>
</evidence>
<name>A0A242NEH6_9GAMM</name>
<dbReference type="Proteomes" id="UP000194800">
    <property type="component" value="Unassembled WGS sequence"/>
</dbReference>
<feature type="domain" description="Type II secretion system protein GspF" evidence="7">
    <location>
        <begin position="149"/>
        <end position="275"/>
    </location>
</feature>
<dbReference type="InterPro" id="IPR018076">
    <property type="entry name" value="T2SS_GspF_dom"/>
</dbReference>
<sequence length="290" mass="33021">MNMLLYILTSVFLIGIGSRQLFVTYSFLKNKEKVGLLLNNENQEKITPKKHLNEKNAAFEKILAKNSVSISFLKSFQDKNSWKIYAVIIAFSAFYLINQLFEFIEVDSNILLIILLLIAISVIIVPDFIVKKQTARQIKMVSRDLPLVIDMMAIMVRSGMTVESSFRYLSTRVKPINKDIAAILERACLMMDVNGIELSIDLIQREVPSKEVRMFCVTLRRSISYGNSIYEALLDLSTEMRDMQRLTIEEKIAALAAKLTIPTMVFFLAPVLAIIAGPVFMNILSTFNRM</sequence>
<protein>
    <recommendedName>
        <fullName evidence="7">Type II secretion system protein GspF domain-containing protein</fullName>
    </recommendedName>
</protein>
<organism evidence="8 11">
    <name type="scientific">Gilliamella apicola</name>
    <dbReference type="NCBI Taxonomy" id="1196095"/>
    <lineage>
        <taxon>Bacteria</taxon>
        <taxon>Pseudomonadati</taxon>
        <taxon>Pseudomonadota</taxon>
        <taxon>Gammaproteobacteria</taxon>
        <taxon>Orbales</taxon>
        <taxon>Orbaceae</taxon>
        <taxon>Gilliamella</taxon>
    </lineage>
</organism>
<dbReference type="Pfam" id="PF00482">
    <property type="entry name" value="T2SSF"/>
    <property type="match status" value="1"/>
</dbReference>
<keyword evidence="2" id="KW-1003">Cell membrane</keyword>
<feature type="transmembrane region" description="Helical" evidence="6">
    <location>
        <begin position="6"/>
        <end position="28"/>
    </location>
</feature>
<dbReference type="PANTHER" id="PTHR35007">
    <property type="entry name" value="INTEGRAL MEMBRANE PROTEIN-RELATED"/>
    <property type="match status" value="1"/>
</dbReference>
<comment type="caution">
    <text evidence="8">The sequence shown here is derived from an EMBL/GenBank/DDBJ whole genome shotgun (WGS) entry which is preliminary data.</text>
</comment>
<evidence type="ECO:0000313" key="8">
    <source>
        <dbReference type="EMBL" id="OTP98180.1"/>
    </source>
</evidence>
<evidence type="ECO:0000256" key="3">
    <source>
        <dbReference type="ARBA" id="ARBA00022692"/>
    </source>
</evidence>
<keyword evidence="4 6" id="KW-1133">Transmembrane helix</keyword>
<dbReference type="EMBL" id="NARP01000037">
    <property type="protein sequence ID" value="OTP98180.1"/>
    <property type="molecule type" value="Genomic_DNA"/>
</dbReference>
<evidence type="ECO:0000313" key="11">
    <source>
        <dbReference type="Proteomes" id="UP000194977"/>
    </source>
</evidence>
<proteinExistence type="predicted"/>
<evidence type="ECO:0000256" key="1">
    <source>
        <dbReference type="ARBA" id="ARBA00004651"/>
    </source>
</evidence>
<comment type="subcellular location">
    <subcellularLocation>
        <location evidence="1">Cell membrane</location>
        <topology evidence="1">Multi-pass membrane protein</topology>
    </subcellularLocation>
</comment>
<dbReference type="Proteomes" id="UP000194977">
    <property type="component" value="Unassembled WGS sequence"/>
</dbReference>
<evidence type="ECO:0000259" key="7">
    <source>
        <dbReference type="Pfam" id="PF00482"/>
    </source>
</evidence>
<evidence type="ECO:0000256" key="5">
    <source>
        <dbReference type="ARBA" id="ARBA00023136"/>
    </source>
</evidence>
<dbReference type="RefSeq" id="WP_086271841.1">
    <property type="nucleotide sequence ID" value="NZ_CAMLEZ010000006.1"/>
</dbReference>
<gene>
    <name evidence="9" type="ORF">B6C91_08785</name>
    <name evidence="8" type="ORF">B6D08_12105</name>
</gene>
<dbReference type="AlphaFoldDB" id="A0A242NEH6"/>
<dbReference type="GO" id="GO:0005886">
    <property type="term" value="C:plasma membrane"/>
    <property type="evidence" value="ECO:0007669"/>
    <property type="project" value="UniProtKB-SubCell"/>
</dbReference>
<evidence type="ECO:0000256" key="4">
    <source>
        <dbReference type="ARBA" id="ARBA00022989"/>
    </source>
</evidence>
<evidence type="ECO:0000256" key="6">
    <source>
        <dbReference type="SAM" id="Phobius"/>
    </source>
</evidence>
<keyword evidence="10" id="KW-1185">Reference proteome</keyword>
<accession>A0A242NEH6</accession>
<dbReference type="OrthoDB" id="9810662at2"/>
<dbReference type="EMBL" id="NART01000038">
    <property type="protein sequence ID" value="OTQ09537.1"/>
    <property type="molecule type" value="Genomic_DNA"/>
</dbReference>
<reference evidence="10 11" key="1">
    <citation type="submission" date="2017-03" db="EMBL/GenBank/DDBJ databases">
        <title>Comparative genomics of honeybee gut symbionts reveal geographically distinct and subgroup specific antibiotic resistance.</title>
        <authorList>
            <person name="Ludvigsen J."/>
            <person name="Porcellato D."/>
            <person name="Labee-Lund T.M."/>
            <person name="Amdam G.V."/>
            <person name="Rudi K."/>
        </authorList>
    </citation>
    <scope>NUCLEOTIDE SEQUENCE [LARGE SCALE GENOMIC DNA]</scope>
    <source>
        <strain evidence="8 11">A-7-12</strain>
        <strain evidence="9 10">A-9-12</strain>
    </source>
</reference>
<evidence type="ECO:0000313" key="10">
    <source>
        <dbReference type="Proteomes" id="UP000194800"/>
    </source>
</evidence>
<feature type="transmembrane region" description="Helical" evidence="6">
    <location>
        <begin position="84"/>
        <end position="104"/>
    </location>
</feature>
<keyword evidence="5 6" id="KW-0472">Membrane</keyword>